<keyword evidence="2" id="KW-0663">Pyridoxal phosphate</keyword>
<feature type="domain" description="HTH gntR-type" evidence="7">
    <location>
        <begin position="39"/>
        <end position="107"/>
    </location>
</feature>
<name>A0A4U6QA61_9ACTN</name>
<dbReference type="PANTHER" id="PTHR46577:SF1">
    <property type="entry name" value="HTH-TYPE TRANSCRIPTIONAL REGULATORY PROTEIN GABR"/>
    <property type="match status" value="1"/>
</dbReference>
<evidence type="ECO:0000256" key="4">
    <source>
        <dbReference type="ARBA" id="ARBA00023125"/>
    </source>
</evidence>
<dbReference type="InterPro" id="IPR015421">
    <property type="entry name" value="PyrdxlP-dep_Trfase_major"/>
</dbReference>
<evidence type="ECO:0000313" key="8">
    <source>
        <dbReference type="EMBL" id="TKV56798.1"/>
    </source>
</evidence>
<gene>
    <name evidence="8" type="ORF">FDO65_18290</name>
</gene>
<dbReference type="InterPro" id="IPR000524">
    <property type="entry name" value="Tscrpt_reg_HTH_GntR"/>
</dbReference>
<keyword evidence="4" id="KW-0238">DNA-binding</keyword>
<evidence type="ECO:0000259" key="7">
    <source>
        <dbReference type="PROSITE" id="PS50949"/>
    </source>
</evidence>
<evidence type="ECO:0000313" key="9">
    <source>
        <dbReference type="Proteomes" id="UP000306985"/>
    </source>
</evidence>
<sequence length="478" mass="50713">MTAVDDPHRSPGPVATAEATPAARGSDFLQLDPGAAPARDRVGWLADELRRAVQDGRLGLGSRLPATRILAAELGFARGTVVEAYRRLAETGVLDGDRGAGTRVVAVPSVVGSTPPTADSVIDVASGLPDLAAFPRAAWLRAEREVLATATATELGYAHPQGSPALRHELAAWLARSRGIRTTAEQVVITAGVTGALSLLAQVLRERGVRSCAVEDPSAHGNRVILQAWLDDVVGVPVDDQGLVVADLAVTGRSAVLVTPAHQYPTGVVLSPARRRELVAWARAEQRWVIEDDYDSEYRYDRAPVPALHPLAPDRVVHVSSLSKTLAPALRLGWMVVPDALRAEVVHRRWATDLGSPVVPQLVLAELLRSGTLERHLRAMRVRHRRRRDAAIAAIGRHLPGCDVLGIAAGVHLLVRLPPGVDDVALCAAAADRGVRVHPLSALRFAPGGPGLVLGYAAQPPRRVEEAVAVLGELLPSA</sequence>
<feature type="region of interest" description="Disordered" evidence="6">
    <location>
        <begin position="1"/>
        <end position="22"/>
    </location>
</feature>
<dbReference type="PANTHER" id="PTHR46577">
    <property type="entry name" value="HTH-TYPE TRANSCRIPTIONAL REGULATORY PROTEIN GABR"/>
    <property type="match status" value="1"/>
</dbReference>
<keyword evidence="9" id="KW-1185">Reference proteome</keyword>
<dbReference type="InterPro" id="IPR051446">
    <property type="entry name" value="HTH_trans_reg/aminotransferase"/>
</dbReference>
<protein>
    <submittedName>
        <fullName evidence="8">PLP-dependent aminotransferase family protein</fullName>
    </submittedName>
</protein>
<dbReference type="InterPro" id="IPR036390">
    <property type="entry name" value="WH_DNA-bd_sf"/>
</dbReference>
<dbReference type="SMART" id="SM00345">
    <property type="entry name" value="HTH_GNTR"/>
    <property type="match status" value="1"/>
</dbReference>
<dbReference type="SUPFAM" id="SSF53383">
    <property type="entry name" value="PLP-dependent transferases"/>
    <property type="match status" value="1"/>
</dbReference>
<dbReference type="PROSITE" id="PS50949">
    <property type="entry name" value="HTH_GNTR"/>
    <property type="match status" value="1"/>
</dbReference>
<dbReference type="GO" id="GO:0003700">
    <property type="term" value="F:DNA-binding transcription factor activity"/>
    <property type="evidence" value="ECO:0007669"/>
    <property type="project" value="InterPro"/>
</dbReference>
<dbReference type="InterPro" id="IPR004839">
    <property type="entry name" value="Aminotransferase_I/II_large"/>
</dbReference>
<keyword evidence="3" id="KW-0805">Transcription regulation</keyword>
<dbReference type="CDD" id="cd07377">
    <property type="entry name" value="WHTH_GntR"/>
    <property type="match status" value="1"/>
</dbReference>
<dbReference type="Pfam" id="PF00392">
    <property type="entry name" value="GntR"/>
    <property type="match status" value="1"/>
</dbReference>
<dbReference type="SUPFAM" id="SSF46785">
    <property type="entry name" value="Winged helix' DNA-binding domain"/>
    <property type="match status" value="1"/>
</dbReference>
<organism evidence="8 9">
    <name type="scientific">Nakamurella flava</name>
    <dbReference type="NCBI Taxonomy" id="2576308"/>
    <lineage>
        <taxon>Bacteria</taxon>
        <taxon>Bacillati</taxon>
        <taxon>Actinomycetota</taxon>
        <taxon>Actinomycetes</taxon>
        <taxon>Nakamurellales</taxon>
        <taxon>Nakamurellaceae</taxon>
        <taxon>Nakamurella</taxon>
    </lineage>
</organism>
<dbReference type="Gene3D" id="3.40.640.10">
    <property type="entry name" value="Type I PLP-dependent aspartate aminotransferase-like (Major domain)"/>
    <property type="match status" value="1"/>
</dbReference>
<evidence type="ECO:0000256" key="1">
    <source>
        <dbReference type="ARBA" id="ARBA00005384"/>
    </source>
</evidence>
<dbReference type="AlphaFoldDB" id="A0A4U6QA61"/>
<proteinExistence type="inferred from homology"/>
<keyword evidence="8" id="KW-0032">Aminotransferase</keyword>
<dbReference type="InterPro" id="IPR036388">
    <property type="entry name" value="WH-like_DNA-bd_sf"/>
</dbReference>
<dbReference type="CDD" id="cd00609">
    <property type="entry name" value="AAT_like"/>
    <property type="match status" value="1"/>
</dbReference>
<evidence type="ECO:0000256" key="2">
    <source>
        <dbReference type="ARBA" id="ARBA00022898"/>
    </source>
</evidence>
<reference evidence="8 9" key="1">
    <citation type="submission" date="2019-05" db="EMBL/GenBank/DDBJ databases">
        <title>Nakamurella sp. N5BH11, whole genome shotgun sequence.</title>
        <authorList>
            <person name="Tuo L."/>
        </authorList>
    </citation>
    <scope>NUCLEOTIDE SEQUENCE [LARGE SCALE GENOMIC DNA]</scope>
    <source>
        <strain evidence="8 9">N5BH11</strain>
    </source>
</reference>
<dbReference type="Gene3D" id="1.10.10.10">
    <property type="entry name" value="Winged helix-like DNA-binding domain superfamily/Winged helix DNA-binding domain"/>
    <property type="match status" value="1"/>
</dbReference>
<dbReference type="EMBL" id="SZZH01000006">
    <property type="protein sequence ID" value="TKV56798.1"/>
    <property type="molecule type" value="Genomic_DNA"/>
</dbReference>
<dbReference type="Proteomes" id="UP000306985">
    <property type="component" value="Unassembled WGS sequence"/>
</dbReference>
<keyword evidence="8" id="KW-0808">Transferase</keyword>
<dbReference type="OrthoDB" id="594134at2"/>
<dbReference type="GO" id="GO:0003677">
    <property type="term" value="F:DNA binding"/>
    <property type="evidence" value="ECO:0007669"/>
    <property type="project" value="UniProtKB-KW"/>
</dbReference>
<comment type="caution">
    <text evidence="8">The sequence shown here is derived from an EMBL/GenBank/DDBJ whole genome shotgun (WGS) entry which is preliminary data.</text>
</comment>
<dbReference type="GO" id="GO:0008483">
    <property type="term" value="F:transaminase activity"/>
    <property type="evidence" value="ECO:0007669"/>
    <property type="project" value="UniProtKB-KW"/>
</dbReference>
<evidence type="ECO:0000256" key="6">
    <source>
        <dbReference type="SAM" id="MobiDB-lite"/>
    </source>
</evidence>
<comment type="similarity">
    <text evidence="1">In the C-terminal section; belongs to the class-I pyridoxal-phosphate-dependent aminotransferase family.</text>
</comment>
<keyword evidence="5" id="KW-0804">Transcription</keyword>
<dbReference type="InterPro" id="IPR015424">
    <property type="entry name" value="PyrdxlP-dep_Trfase"/>
</dbReference>
<accession>A0A4U6QA61</accession>
<dbReference type="Pfam" id="PF00155">
    <property type="entry name" value="Aminotran_1_2"/>
    <property type="match status" value="1"/>
</dbReference>
<dbReference type="GO" id="GO:0030170">
    <property type="term" value="F:pyridoxal phosphate binding"/>
    <property type="evidence" value="ECO:0007669"/>
    <property type="project" value="InterPro"/>
</dbReference>
<evidence type="ECO:0000256" key="3">
    <source>
        <dbReference type="ARBA" id="ARBA00023015"/>
    </source>
</evidence>
<evidence type="ECO:0000256" key="5">
    <source>
        <dbReference type="ARBA" id="ARBA00023163"/>
    </source>
</evidence>